<dbReference type="eggNOG" id="ENOG502SMWE">
    <property type="taxonomic scope" value="Eukaryota"/>
</dbReference>
<dbReference type="GO" id="GO:0005879">
    <property type="term" value="C:axonemal microtubule"/>
    <property type="evidence" value="ECO:0000318"/>
    <property type="project" value="GO_Central"/>
</dbReference>
<dbReference type="GO" id="GO:0036126">
    <property type="term" value="C:sperm flagellum"/>
    <property type="evidence" value="ECO:0000318"/>
    <property type="project" value="GO_Central"/>
</dbReference>
<dbReference type="GO" id="GO:0005856">
    <property type="term" value="C:cytoskeleton"/>
    <property type="evidence" value="ECO:0000318"/>
    <property type="project" value="GO_Central"/>
</dbReference>
<dbReference type="GO" id="GO:0005814">
    <property type="term" value="C:centriole"/>
    <property type="evidence" value="ECO:0000318"/>
    <property type="project" value="GO_Central"/>
</dbReference>
<dbReference type="PANTHER" id="PTHR31516">
    <property type="entry name" value="STABILIZER OF AXONEMAL MICROTUBULES 2"/>
    <property type="match status" value="1"/>
</dbReference>
<feature type="region of interest" description="Disordered" evidence="2">
    <location>
        <begin position="318"/>
        <end position="343"/>
    </location>
</feature>
<dbReference type="GO" id="GO:0036064">
    <property type="term" value="C:ciliary basal body"/>
    <property type="evidence" value="ECO:0000318"/>
    <property type="project" value="GO_Central"/>
</dbReference>
<dbReference type="InterPro" id="IPR033336">
    <property type="entry name" value="SAXO1/2"/>
</dbReference>
<dbReference type="Proteomes" id="UP000018468">
    <property type="component" value="Linkage group LG4"/>
</dbReference>
<dbReference type="GO" id="GO:0008017">
    <property type="term" value="F:microtubule binding"/>
    <property type="evidence" value="ECO:0000318"/>
    <property type="project" value="GO_Central"/>
</dbReference>
<dbReference type="EMBL" id="AHAT01031535">
    <property type="status" value="NOT_ANNOTATED_CDS"/>
    <property type="molecule type" value="Genomic_DNA"/>
</dbReference>
<reference evidence="4" key="1">
    <citation type="submission" date="2011-12" db="EMBL/GenBank/DDBJ databases">
        <title>The Draft Genome of Lepisosteus oculatus.</title>
        <authorList>
            <consortium name="The Broad Institute Genome Assembly &amp; Analysis Group"/>
            <consortium name="Computational R&amp;D Group"/>
            <consortium name="and Sequencing Platform"/>
            <person name="Di Palma F."/>
            <person name="Alfoldi J."/>
            <person name="Johnson J."/>
            <person name="Berlin A."/>
            <person name="Gnerre S."/>
            <person name="Jaffe D."/>
            <person name="MacCallum I."/>
            <person name="Young S."/>
            <person name="Walker B.J."/>
            <person name="Lander E.S."/>
            <person name="Lindblad-Toh K."/>
        </authorList>
    </citation>
    <scope>NUCLEOTIDE SEQUENCE [LARGE SCALE GENOMIC DNA]</scope>
</reference>
<dbReference type="Ensembl" id="ENSLOCT00000014302.1">
    <property type="protein sequence ID" value="ENSLOCP00000014273.1"/>
    <property type="gene ID" value="ENSLOCG00000011617.1"/>
</dbReference>
<evidence type="ECO:0000313" key="3">
    <source>
        <dbReference type="Ensembl" id="ENSLOCP00000014273.1"/>
    </source>
</evidence>
<sequence length="482" mass="55076">QVTMKTWCICDICTCGWHRCPHLPTELFSSDTASFLTEYNEKFCPYGFSAVRQPHRAKDELQIHTGKMENTTTFRADYVRHKLSKAPTKTVKEYIQPEGDMMLDTTYSRAYISHPTQYPVPAVKPAMYRPSSANMDVIPTYKDDYRAWEIPKQEVIRTASNLKLCSAKFSNTTAFQDDYGARLPVKSEKSYKPVQEVKEPMPFDDLTNYKVEYVCHAVQPRLRTEKKAYKPQNAPFDGLTTHKRDYKGLIGAQTRPVKPKLAWQNTAPHFEASTEFQDKYKLWPVQPSQPRKSVKHTPPEGAMDTISTTHADFVGHQVQPPRPARPPVQEWKKGEPFDAQSTMKEDYRPWEIKKRSPIVQVGEIEKPAGPFESTTTFQAHYVPHTLARATNYKLMPTMLQSQPFNADTTYSTSYTAKEIRVCPASFPVPPGFEHEETDPLGHKLYRTISTRDNHTPAAVTKTTSRPNHNRTPSAKKEPARSS</sequence>
<dbReference type="OMA" id="MKEDYRA"/>
<organism evidence="3 4">
    <name type="scientific">Lepisosteus oculatus</name>
    <name type="common">Spotted gar</name>
    <dbReference type="NCBI Taxonomy" id="7918"/>
    <lineage>
        <taxon>Eukaryota</taxon>
        <taxon>Metazoa</taxon>
        <taxon>Chordata</taxon>
        <taxon>Craniata</taxon>
        <taxon>Vertebrata</taxon>
        <taxon>Euteleostomi</taxon>
        <taxon>Actinopterygii</taxon>
        <taxon>Neopterygii</taxon>
        <taxon>Holostei</taxon>
        <taxon>Semionotiformes</taxon>
        <taxon>Lepisosteidae</taxon>
        <taxon>Lepisosteus</taxon>
    </lineage>
</organism>
<dbReference type="HOGENOM" id="CLU_047658_0_0_1"/>
<dbReference type="Bgee" id="ENSLOCG00000011617">
    <property type="expression patterns" value="Expressed in testis and 3 other cell types or tissues"/>
</dbReference>
<dbReference type="AlphaFoldDB" id="W5N0W4"/>
<feature type="compositionally biased region" description="Polar residues" evidence="2">
    <location>
        <begin position="460"/>
        <end position="472"/>
    </location>
</feature>
<evidence type="ECO:0000256" key="1">
    <source>
        <dbReference type="ARBA" id="ARBA00008738"/>
    </source>
</evidence>
<dbReference type="Pfam" id="PF05217">
    <property type="entry name" value="SAXO1-2"/>
    <property type="match status" value="1"/>
</dbReference>
<protein>
    <submittedName>
        <fullName evidence="3">Stabilizer of axonemal microtubules 1</fullName>
    </submittedName>
</protein>
<proteinExistence type="inferred from homology"/>
<dbReference type="PANTHER" id="PTHR31516:SF17">
    <property type="entry name" value="STABILIZER OF AXONEMAL MICROTUBULES 2"/>
    <property type="match status" value="1"/>
</dbReference>
<accession>W5N0W4</accession>
<dbReference type="InParanoid" id="W5N0W4"/>
<comment type="similarity">
    <text evidence="1">Belongs to the FAM154 family.</text>
</comment>
<dbReference type="GeneTree" id="ENSGT00390000007252"/>
<reference evidence="3" key="3">
    <citation type="submission" date="2025-09" db="UniProtKB">
        <authorList>
            <consortium name="Ensembl"/>
        </authorList>
    </citation>
    <scope>IDENTIFICATION</scope>
</reference>
<evidence type="ECO:0000313" key="4">
    <source>
        <dbReference type="Proteomes" id="UP000018468"/>
    </source>
</evidence>
<reference evidence="3" key="2">
    <citation type="submission" date="2025-08" db="UniProtKB">
        <authorList>
            <consortium name="Ensembl"/>
        </authorList>
    </citation>
    <scope>IDENTIFICATION</scope>
</reference>
<feature type="region of interest" description="Disordered" evidence="2">
    <location>
        <begin position="448"/>
        <end position="482"/>
    </location>
</feature>
<name>W5N0W4_LEPOC</name>
<evidence type="ECO:0000256" key="2">
    <source>
        <dbReference type="SAM" id="MobiDB-lite"/>
    </source>
</evidence>
<keyword evidence="4" id="KW-1185">Reference proteome</keyword>